<dbReference type="Pfam" id="PF00440">
    <property type="entry name" value="TetR_N"/>
    <property type="match status" value="1"/>
</dbReference>
<dbReference type="Pfam" id="PF17940">
    <property type="entry name" value="TetR_C_31"/>
    <property type="match status" value="1"/>
</dbReference>
<evidence type="ECO:0000256" key="1">
    <source>
        <dbReference type="ARBA" id="ARBA00023125"/>
    </source>
</evidence>
<gene>
    <name evidence="4" type="ORF">B1H58_03230</name>
</gene>
<dbReference type="AlphaFoldDB" id="A0A1W6B201"/>
<dbReference type="InterPro" id="IPR041583">
    <property type="entry name" value="TetR_C_31"/>
</dbReference>
<dbReference type="InterPro" id="IPR009057">
    <property type="entry name" value="Homeodomain-like_sf"/>
</dbReference>
<keyword evidence="1 2" id="KW-0238">DNA-binding</keyword>
<organism evidence="4 5">
    <name type="scientific">Pantoea alhagi</name>
    <dbReference type="NCBI Taxonomy" id="1891675"/>
    <lineage>
        <taxon>Bacteria</taxon>
        <taxon>Pseudomonadati</taxon>
        <taxon>Pseudomonadota</taxon>
        <taxon>Gammaproteobacteria</taxon>
        <taxon>Enterobacterales</taxon>
        <taxon>Erwiniaceae</taxon>
        <taxon>Pantoea</taxon>
    </lineage>
</organism>
<keyword evidence="5" id="KW-1185">Reference proteome</keyword>
<feature type="DNA-binding region" description="H-T-H motif" evidence="2">
    <location>
        <begin position="33"/>
        <end position="52"/>
    </location>
</feature>
<dbReference type="PANTHER" id="PTHR30055">
    <property type="entry name" value="HTH-TYPE TRANSCRIPTIONAL REGULATOR RUTR"/>
    <property type="match status" value="1"/>
</dbReference>
<proteinExistence type="predicted"/>
<dbReference type="OrthoDB" id="9809265at2"/>
<dbReference type="RefSeq" id="WP_085067951.1">
    <property type="nucleotide sequence ID" value="NZ_CP019706.1"/>
</dbReference>
<accession>A0A1W6B201</accession>
<dbReference type="EMBL" id="CP019706">
    <property type="protein sequence ID" value="ARJ41109.1"/>
    <property type="molecule type" value="Genomic_DNA"/>
</dbReference>
<name>A0A1W6B201_9GAMM</name>
<dbReference type="InterPro" id="IPR001647">
    <property type="entry name" value="HTH_TetR"/>
</dbReference>
<evidence type="ECO:0000313" key="4">
    <source>
        <dbReference type="EMBL" id="ARJ41109.1"/>
    </source>
</evidence>
<evidence type="ECO:0000313" key="5">
    <source>
        <dbReference type="Proteomes" id="UP000192900"/>
    </source>
</evidence>
<reference evidence="4 5" key="1">
    <citation type="submission" date="2017-02" db="EMBL/GenBank/DDBJ databases">
        <title>Complete genome sequence of the drought resistance-promoting endophyte Pantoea alhagi LTYR-11Z.</title>
        <authorList>
            <person name="Zhang L."/>
        </authorList>
    </citation>
    <scope>NUCLEOTIDE SEQUENCE [LARGE SCALE GENOMIC DNA]</scope>
    <source>
        <strain evidence="4 5">LTYR-11Z</strain>
    </source>
</reference>
<dbReference type="InterPro" id="IPR036271">
    <property type="entry name" value="Tet_transcr_reg_TetR-rel_C_sf"/>
</dbReference>
<dbReference type="PROSITE" id="PS50977">
    <property type="entry name" value="HTH_TETR_2"/>
    <property type="match status" value="1"/>
</dbReference>
<feature type="domain" description="HTH tetR-type" evidence="3">
    <location>
        <begin position="10"/>
        <end position="70"/>
    </location>
</feature>
<dbReference type="SUPFAM" id="SSF48498">
    <property type="entry name" value="Tetracyclin repressor-like, C-terminal domain"/>
    <property type="match status" value="1"/>
</dbReference>
<evidence type="ECO:0000259" key="3">
    <source>
        <dbReference type="PROSITE" id="PS50977"/>
    </source>
</evidence>
<dbReference type="PANTHER" id="PTHR30055:SF231">
    <property type="entry name" value="TRANSCRIPTIONAL REGULATORY PROTEIN (PROBABLY DEOR-FAMILY)-RELATED"/>
    <property type="match status" value="1"/>
</dbReference>
<sequence>MTERSWRQDPQRRERIAEAALEVIVKYGVAGTTYRKVAAEAAVPLSAVSYYFSSLNALLFAAFNQLSRHISDQFSALITRARTQQEAIDAVVTIIFGDATSSSRTLLLSYELYAFASRHPQLKPVMLEWMTRSRSALEHHFSPTAAVAIDAFIEGMMIHRSVMPVVPEQVANAIRQLASL</sequence>
<dbReference type="Proteomes" id="UP000192900">
    <property type="component" value="Chromosome"/>
</dbReference>
<dbReference type="STRING" id="1891675.B1H58_03230"/>
<dbReference type="Gene3D" id="1.10.357.10">
    <property type="entry name" value="Tetracycline Repressor, domain 2"/>
    <property type="match status" value="1"/>
</dbReference>
<dbReference type="GO" id="GO:0000976">
    <property type="term" value="F:transcription cis-regulatory region binding"/>
    <property type="evidence" value="ECO:0007669"/>
    <property type="project" value="TreeGrafter"/>
</dbReference>
<dbReference type="KEGG" id="palh:B1H58_03230"/>
<evidence type="ECO:0000256" key="2">
    <source>
        <dbReference type="PROSITE-ProRule" id="PRU00335"/>
    </source>
</evidence>
<protein>
    <submittedName>
        <fullName evidence="4">TetR family transcriptional regulator</fullName>
    </submittedName>
</protein>
<dbReference type="InterPro" id="IPR050109">
    <property type="entry name" value="HTH-type_TetR-like_transc_reg"/>
</dbReference>
<dbReference type="GO" id="GO:0003700">
    <property type="term" value="F:DNA-binding transcription factor activity"/>
    <property type="evidence" value="ECO:0007669"/>
    <property type="project" value="TreeGrafter"/>
</dbReference>
<dbReference type="SUPFAM" id="SSF46689">
    <property type="entry name" value="Homeodomain-like"/>
    <property type="match status" value="1"/>
</dbReference>